<evidence type="ECO:0000256" key="1">
    <source>
        <dbReference type="ARBA" id="ARBA00006479"/>
    </source>
</evidence>
<dbReference type="Proteomes" id="UP000010301">
    <property type="component" value="Unassembled WGS sequence"/>
</dbReference>
<dbReference type="OrthoDB" id="3225083at2"/>
<dbReference type="SUPFAM" id="SSF46785">
    <property type="entry name" value="Winged helix' DNA-binding domain"/>
    <property type="match status" value="1"/>
</dbReference>
<dbReference type="EMBL" id="ACFG01000004">
    <property type="protein sequence ID" value="EEH64460.1"/>
    <property type="molecule type" value="Genomic_DNA"/>
</dbReference>
<accession>C0VYF7</accession>
<name>C0VYF7_9ACTO</name>
<dbReference type="Gene3D" id="1.10.10.10">
    <property type="entry name" value="Winged helix-like DNA-binding domain superfamily/Winged helix DNA-binding domain"/>
    <property type="match status" value="1"/>
</dbReference>
<dbReference type="InterPro" id="IPR036390">
    <property type="entry name" value="WH_DNA-bd_sf"/>
</dbReference>
<dbReference type="eggNOG" id="COG1940">
    <property type="taxonomic scope" value="Bacteria"/>
</dbReference>
<dbReference type="InterPro" id="IPR036388">
    <property type="entry name" value="WH-like_DNA-bd_sf"/>
</dbReference>
<dbReference type="STRING" id="525245.HMPREF0044_0197"/>
<protein>
    <submittedName>
        <fullName evidence="2">ROK family protein</fullName>
    </submittedName>
</protein>
<sequence length="383" mass="41862">MPLSNSEQRFIQTLIENGPTYRADLSRILNVSRTTITNLTQTLEAANLVGEDSTATQNLKKPLTLTTELGIIVSLAYHFTKVETTVGTLCGNILYHQLESYPLDLTAQQRLLLGATKIKEALTQLAIPLSKLLGIHLAVDTQSDKTTGKVYSSAASKKWHDVNPKKFFTHTFNVPVYIENTARLQGLAEATWGAGTGSNNVYYVHLSHGVTGAQILNGAIMAGTRGGAGELGHTVYSWSGPLCSCGNRGCLMQYVSIPAIERDASSTLGKSMKYAEFAQHLKDRLPLALDIMERAMQILSQSLVNICHLLDPEVIILGGEIVEIDYPFAEKVELYLRQHALPLSGTQIIIREQQFHGEDVACGKAGITSLRQTEEIIQLALSK</sequence>
<dbReference type="HOGENOM" id="CLU_036604_13_3_11"/>
<gene>
    <name evidence="2" type="ORF">HMPREF0044_0197</name>
</gene>
<reference evidence="2 3" key="1">
    <citation type="submission" date="2009-01" db="EMBL/GenBank/DDBJ databases">
        <authorList>
            <person name="Qin X."/>
            <person name="Bachman B."/>
            <person name="Battles P."/>
            <person name="Bell A."/>
            <person name="Bess C."/>
            <person name="Bickham C."/>
            <person name="Chaboub L."/>
            <person name="Chen D."/>
            <person name="Coyle M."/>
            <person name="Deiros D.R."/>
            <person name="Dinh H."/>
            <person name="Forbes L."/>
            <person name="Fowler G."/>
            <person name="Francisco L."/>
            <person name="Fu Q."/>
            <person name="Gubbala S."/>
            <person name="Hale W."/>
            <person name="Han Y."/>
            <person name="Hemphill L."/>
            <person name="Highlander S.K."/>
            <person name="Hirani K."/>
            <person name="Hogues M."/>
            <person name="Jackson L."/>
            <person name="Jakkamsetti A."/>
            <person name="Javaid M."/>
            <person name="Jiang H."/>
            <person name="Korchina V."/>
            <person name="Kovar C."/>
            <person name="Lara F."/>
            <person name="Lee S."/>
            <person name="Mata R."/>
            <person name="Mathew T."/>
            <person name="Moen C."/>
            <person name="Morales K."/>
            <person name="Munidasa M."/>
            <person name="Nazareth L."/>
            <person name="Ngo R."/>
            <person name="Nguyen L."/>
            <person name="Okwuonu G."/>
            <person name="Ongeri F."/>
            <person name="Patil S."/>
            <person name="Petrosino J."/>
            <person name="Pham C."/>
            <person name="Pham P."/>
            <person name="Pu L.-L."/>
            <person name="Puazo M."/>
            <person name="Raj R."/>
            <person name="Reid J."/>
            <person name="Rouhana J."/>
            <person name="Saada N."/>
            <person name="Shang Y."/>
            <person name="Simmons D."/>
            <person name="Thornton R."/>
            <person name="Warren J."/>
            <person name="Weissenberger G."/>
            <person name="Zhang J."/>
            <person name="Zhang L."/>
            <person name="Zhou C."/>
            <person name="Zhu D."/>
            <person name="Muzny D."/>
            <person name="Worley K."/>
            <person name="Gibbs R."/>
        </authorList>
    </citation>
    <scope>NUCLEOTIDE SEQUENCE [LARGE SCALE GENOMIC DNA]</scope>
    <source>
        <strain evidence="2 3">DSM 15436</strain>
    </source>
</reference>
<dbReference type="Gene3D" id="3.30.420.40">
    <property type="match status" value="2"/>
</dbReference>
<dbReference type="SUPFAM" id="SSF53067">
    <property type="entry name" value="Actin-like ATPase domain"/>
    <property type="match status" value="2"/>
</dbReference>
<dbReference type="Pfam" id="PF00480">
    <property type="entry name" value="ROK"/>
    <property type="match status" value="1"/>
</dbReference>
<dbReference type="InterPro" id="IPR043129">
    <property type="entry name" value="ATPase_NBD"/>
</dbReference>
<dbReference type="PANTHER" id="PTHR18964:SF110">
    <property type="entry name" value="TRANSCRIPTIONAL REGULATOR, XYLR-RELATED"/>
    <property type="match status" value="1"/>
</dbReference>
<comment type="caution">
    <text evidence="2">The sequence shown here is derived from an EMBL/GenBank/DDBJ whole genome shotgun (WGS) entry which is preliminary data.</text>
</comment>
<evidence type="ECO:0000313" key="3">
    <source>
        <dbReference type="Proteomes" id="UP000010301"/>
    </source>
</evidence>
<comment type="similarity">
    <text evidence="1">Belongs to the ROK (NagC/XylR) family.</text>
</comment>
<keyword evidence="3" id="KW-1185">Reference proteome</keyword>
<dbReference type="PANTHER" id="PTHR18964">
    <property type="entry name" value="ROK (REPRESSOR, ORF, KINASE) FAMILY"/>
    <property type="match status" value="1"/>
</dbReference>
<dbReference type="RefSeq" id="WP_006547194.1">
    <property type="nucleotide sequence ID" value="NZ_DS999545.1"/>
</dbReference>
<dbReference type="AlphaFoldDB" id="C0VYF7"/>
<dbReference type="InterPro" id="IPR000600">
    <property type="entry name" value="ROK"/>
</dbReference>
<organism evidence="2 3">
    <name type="scientific">Gleimia coleocanis DSM 15436</name>
    <dbReference type="NCBI Taxonomy" id="525245"/>
    <lineage>
        <taxon>Bacteria</taxon>
        <taxon>Bacillati</taxon>
        <taxon>Actinomycetota</taxon>
        <taxon>Actinomycetes</taxon>
        <taxon>Actinomycetales</taxon>
        <taxon>Actinomycetaceae</taxon>
        <taxon>Gleimia</taxon>
    </lineage>
</organism>
<evidence type="ECO:0000313" key="2">
    <source>
        <dbReference type="EMBL" id="EEH64460.1"/>
    </source>
</evidence>
<proteinExistence type="inferred from homology"/>